<evidence type="ECO:0000313" key="1">
    <source>
        <dbReference type="EMBL" id="GIY13373.1"/>
    </source>
</evidence>
<evidence type="ECO:0000313" key="2">
    <source>
        <dbReference type="Proteomes" id="UP001054837"/>
    </source>
</evidence>
<protein>
    <recommendedName>
        <fullName evidence="3">Ribosomal protein S8</fullName>
    </recommendedName>
</protein>
<dbReference type="AlphaFoldDB" id="A0AAV4QTI9"/>
<sequence>MIEARKAAGKRSNRMRLSNLGSLSLCWWALSLKKDEHRSLRSKLIIRRTRNPASGFAAHNSQGERDVRSVLEMLSRFLQIVRGTGILDVSEKNVILLSSGKTQSDVVCRRNKNGKNKIDKTQILNWKILH</sequence>
<evidence type="ECO:0008006" key="3">
    <source>
        <dbReference type="Google" id="ProtNLM"/>
    </source>
</evidence>
<proteinExistence type="predicted"/>
<dbReference type="Proteomes" id="UP001054837">
    <property type="component" value="Unassembled WGS sequence"/>
</dbReference>
<keyword evidence="2" id="KW-1185">Reference proteome</keyword>
<name>A0AAV4QTI9_9ARAC</name>
<reference evidence="1 2" key="1">
    <citation type="submission" date="2021-06" db="EMBL/GenBank/DDBJ databases">
        <title>Caerostris darwini draft genome.</title>
        <authorList>
            <person name="Kono N."/>
            <person name="Arakawa K."/>
        </authorList>
    </citation>
    <scope>NUCLEOTIDE SEQUENCE [LARGE SCALE GENOMIC DNA]</scope>
</reference>
<accession>A0AAV4QTI9</accession>
<gene>
    <name evidence="1" type="ORF">CDAR_485621</name>
</gene>
<dbReference type="EMBL" id="BPLQ01005223">
    <property type="protein sequence ID" value="GIY13373.1"/>
    <property type="molecule type" value="Genomic_DNA"/>
</dbReference>
<comment type="caution">
    <text evidence="1">The sequence shown here is derived from an EMBL/GenBank/DDBJ whole genome shotgun (WGS) entry which is preliminary data.</text>
</comment>
<organism evidence="1 2">
    <name type="scientific">Caerostris darwini</name>
    <dbReference type="NCBI Taxonomy" id="1538125"/>
    <lineage>
        <taxon>Eukaryota</taxon>
        <taxon>Metazoa</taxon>
        <taxon>Ecdysozoa</taxon>
        <taxon>Arthropoda</taxon>
        <taxon>Chelicerata</taxon>
        <taxon>Arachnida</taxon>
        <taxon>Araneae</taxon>
        <taxon>Araneomorphae</taxon>
        <taxon>Entelegynae</taxon>
        <taxon>Araneoidea</taxon>
        <taxon>Araneidae</taxon>
        <taxon>Caerostris</taxon>
    </lineage>
</organism>